<evidence type="ECO:0000313" key="1">
    <source>
        <dbReference type="EMBL" id="PRQ30442.1"/>
    </source>
</evidence>
<name>A0A2P6Q8C9_ROSCH</name>
<dbReference type="Proteomes" id="UP000238479">
    <property type="component" value="Chromosome 5"/>
</dbReference>
<organism evidence="1 2">
    <name type="scientific">Rosa chinensis</name>
    <name type="common">China rose</name>
    <dbReference type="NCBI Taxonomy" id="74649"/>
    <lineage>
        <taxon>Eukaryota</taxon>
        <taxon>Viridiplantae</taxon>
        <taxon>Streptophyta</taxon>
        <taxon>Embryophyta</taxon>
        <taxon>Tracheophyta</taxon>
        <taxon>Spermatophyta</taxon>
        <taxon>Magnoliopsida</taxon>
        <taxon>eudicotyledons</taxon>
        <taxon>Gunneridae</taxon>
        <taxon>Pentapetalae</taxon>
        <taxon>rosids</taxon>
        <taxon>fabids</taxon>
        <taxon>Rosales</taxon>
        <taxon>Rosaceae</taxon>
        <taxon>Rosoideae</taxon>
        <taxon>Rosoideae incertae sedis</taxon>
        <taxon>Rosa</taxon>
    </lineage>
</organism>
<dbReference type="Gramene" id="PRQ30442">
    <property type="protein sequence ID" value="PRQ30442"/>
    <property type="gene ID" value="RchiOBHm_Chr5g0024691"/>
</dbReference>
<dbReference type="AlphaFoldDB" id="A0A2P6Q8C9"/>
<reference evidence="1 2" key="1">
    <citation type="journal article" date="2018" name="Nat. Genet.">
        <title>The Rosa genome provides new insights in the design of modern roses.</title>
        <authorList>
            <person name="Bendahmane M."/>
        </authorList>
    </citation>
    <scope>NUCLEOTIDE SEQUENCE [LARGE SCALE GENOMIC DNA]</scope>
    <source>
        <strain evidence="2">cv. Old Blush</strain>
    </source>
</reference>
<proteinExistence type="predicted"/>
<comment type="caution">
    <text evidence="1">The sequence shown here is derived from an EMBL/GenBank/DDBJ whole genome shotgun (WGS) entry which is preliminary data.</text>
</comment>
<protein>
    <submittedName>
        <fullName evidence="1">Uncharacterized protein</fullName>
    </submittedName>
</protein>
<evidence type="ECO:0000313" key="2">
    <source>
        <dbReference type="Proteomes" id="UP000238479"/>
    </source>
</evidence>
<gene>
    <name evidence="1" type="ORF">RchiOBHm_Chr5g0024691</name>
</gene>
<sequence length="61" mass="7284">MLFSGFVSSNKARVFRYYRGNLTGWVLLLRCKEKRQLSKPQRSLEAYFSLRWPEIRTATIL</sequence>
<keyword evidence="2" id="KW-1185">Reference proteome</keyword>
<accession>A0A2P6Q8C9</accession>
<dbReference type="EMBL" id="PDCK01000043">
    <property type="protein sequence ID" value="PRQ30442.1"/>
    <property type="molecule type" value="Genomic_DNA"/>
</dbReference>